<evidence type="ECO:0000313" key="3">
    <source>
        <dbReference type="Proteomes" id="UP000001383"/>
    </source>
</evidence>
<evidence type="ECO:0000256" key="1">
    <source>
        <dbReference type="SAM" id="Phobius"/>
    </source>
</evidence>
<dbReference type="AlphaFoldDB" id="B9EBV1"/>
<dbReference type="EMBL" id="AP009484">
    <property type="protein sequence ID" value="BAH17712.1"/>
    <property type="molecule type" value="Genomic_DNA"/>
</dbReference>
<keyword evidence="1" id="KW-1133">Transmembrane helix</keyword>
<dbReference type="KEGG" id="mcl:MCCL_1005"/>
<gene>
    <name evidence="2" type="ordered locus">MCCL_1005</name>
</gene>
<sequence length="114" mass="13521">MCSLCIISCRWDDDSFEVLFCKLSNEFFIILCHSFPYTFWGVMLVNIVVKLLWGIFLRIYTKADDAIIILTNAIFLKLIHNLTHVICHRRTNCFTVSKDEINQPYFSFEIFIRN</sequence>
<protein>
    <submittedName>
        <fullName evidence="2">Uncharacterized protein</fullName>
    </submittedName>
</protein>
<keyword evidence="1" id="KW-0472">Membrane</keyword>
<accession>B9EBV1</accession>
<dbReference type="Proteomes" id="UP000001383">
    <property type="component" value="Chromosome"/>
</dbReference>
<name>B9EBV1_MACCJ</name>
<reference evidence="2 3" key="1">
    <citation type="journal article" date="2009" name="J. Bacteriol.">
        <title>Complete genome sequence of Macrococcus caseolyticus strain JCSCS5402, reflecting the ancestral genome of the human-pathogenic staphylococci.</title>
        <authorList>
            <person name="Baba T."/>
            <person name="Kuwahara-Arai K."/>
            <person name="Uchiyama I."/>
            <person name="Takeuchi F."/>
            <person name="Ito T."/>
            <person name="Hiramatsu K."/>
        </authorList>
    </citation>
    <scope>NUCLEOTIDE SEQUENCE [LARGE SCALE GENOMIC DNA]</scope>
    <source>
        <strain evidence="2 3">JCSC5402</strain>
    </source>
</reference>
<feature type="transmembrane region" description="Helical" evidence="1">
    <location>
        <begin position="27"/>
        <end position="53"/>
    </location>
</feature>
<organism evidence="2 3">
    <name type="scientific">Macrococcus caseolyticus (strain JCSC5402)</name>
    <name type="common">Macrococcoides caseolyticum</name>
    <dbReference type="NCBI Taxonomy" id="458233"/>
    <lineage>
        <taxon>Bacteria</taxon>
        <taxon>Bacillati</taxon>
        <taxon>Bacillota</taxon>
        <taxon>Bacilli</taxon>
        <taxon>Bacillales</taxon>
        <taxon>Staphylococcaceae</taxon>
        <taxon>Macrococcoides</taxon>
    </lineage>
</organism>
<keyword evidence="1" id="KW-0812">Transmembrane</keyword>
<dbReference type="HOGENOM" id="CLU_2118056_0_0_9"/>
<evidence type="ECO:0000313" key="2">
    <source>
        <dbReference type="EMBL" id="BAH17712.1"/>
    </source>
</evidence>
<proteinExistence type="predicted"/>